<evidence type="ECO:0000313" key="3">
    <source>
        <dbReference type="Proteomes" id="UP001470288"/>
    </source>
</evidence>
<evidence type="ECO:0000259" key="1">
    <source>
        <dbReference type="PROSITE" id="PS50943"/>
    </source>
</evidence>
<dbReference type="InterPro" id="IPR010982">
    <property type="entry name" value="Lambda_DNA-bd_dom_sf"/>
</dbReference>
<evidence type="ECO:0000313" key="2">
    <source>
        <dbReference type="EMBL" id="MEQ2578076.1"/>
    </source>
</evidence>
<dbReference type="RefSeq" id="WP_349143925.1">
    <property type="nucleotide sequence ID" value="NZ_JBBMFC010000006.1"/>
</dbReference>
<gene>
    <name evidence="2" type="ORF">WMO62_04350</name>
</gene>
<dbReference type="PROSITE" id="PS50943">
    <property type="entry name" value="HTH_CROC1"/>
    <property type="match status" value="1"/>
</dbReference>
<dbReference type="Pfam" id="PF01381">
    <property type="entry name" value="HTH_3"/>
    <property type="match status" value="1"/>
</dbReference>
<comment type="caution">
    <text evidence="2">The sequence shown here is derived from an EMBL/GenBank/DDBJ whole genome shotgun (WGS) entry which is preliminary data.</text>
</comment>
<dbReference type="SUPFAM" id="SSF47413">
    <property type="entry name" value="lambda repressor-like DNA-binding domains"/>
    <property type="match status" value="1"/>
</dbReference>
<dbReference type="SMART" id="SM00530">
    <property type="entry name" value="HTH_XRE"/>
    <property type="match status" value="1"/>
</dbReference>
<dbReference type="Gene3D" id="1.10.260.40">
    <property type="entry name" value="lambda repressor-like DNA-binding domains"/>
    <property type="match status" value="1"/>
</dbReference>
<dbReference type="Proteomes" id="UP001470288">
    <property type="component" value="Unassembled WGS sequence"/>
</dbReference>
<dbReference type="CDD" id="cd00093">
    <property type="entry name" value="HTH_XRE"/>
    <property type="match status" value="1"/>
</dbReference>
<feature type="domain" description="HTH cro/C1-type" evidence="1">
    <location>
        <begin position="7"/>
        <end position="61"/>
    </location>
</feature>
<proteinExistence type="predicted"/>
<dbReference type="InterPro" id="IPR001387">
    <property type="entry name" value="Cro/C1-type_HTH"/>
</dbReference>
<organism evidence="2 3">
    <name type="scientific">Hominiventricola aquisgranensis</name>
    <dbReference type="NCBI Taxonomy" id="3133164"/>
    <lineage>
        <taxon>Bacteria</taxon>
        <taxon>Bacillati</taxon>
        <taxon>Bacillota</taxon>
        <taxon>Clostridia</taxon>
        <taxon>Lachnospirales</taxon>
        <taxon>Lachnospiraceae</taxon>
        <taxon>Hominiventricola</taxon>
    </lineage>
</organism>
<dbReference type="EMBL" id="JBBMFC010000006">
    <property type="protein sequence ID" value="MEQ2578076.1"/>
    <property type="molecule type" value="Genomic_DNA"/>
</dbReference>
<accession>A0ABV1HYR1</accession>
<protein>
    <submittedName>
        <fullName evidence="2">Helix-turn-helix transcriptional regulator</fullName>
    </submittedName>
</protein>
<reference evidence="2 3" key="1">
    <citation type="submission" date="2024-03" db="EMBL/GenBank/DDBJ databases">
        <title>Human intestinal bacterial collection.</title>
        <authorList>
            <person name="Pauvert C."/>
            <person name="Hitch T.C.A."/>
            <person name="Clavel T."/>
        </authorList>
    </citation>
    <scope>NUCLEOTIDE SEQUENCE [LARGE SCALE GENOMIC DNA]</scope>
    <source>
        <strain evidence="2 3">CLA-AA-H78B</strain>
    </source>
</reference>
<keyword evidence="3" id="KW-1185">Reference proteome</keyword>
<sequence>MEFSEKLRVTMKERNINQVQLAGLTGKCKATVSQWLSGKQTPTEDGQTRIAQAMGLPEDYFWKEDSVIHLVKKAGTVEKLLPKDAARLLGISVRSVSLGLQQGVFPWGYGIHTERSWVYFINARRFAEIEGIDLERKGETTNAST</sequence>
<name>A0ABV1HYR1_9FIRM</name>